<evidence type="ECO:0000256" key="1">
    <source>
        <dbReference type="ARBA" id="ARBA00004906"/>
    </source>
</evidence>
<dbReference type="Gene3D" id="3.30.710.10">
    <property type="entry name" value="Potassium Channel Kv1.1, Chain A"/>
    <property type="match status" value="2"/>
</dbReference>
<dbReference type="InterPro" id="IPR059007">
    <property type="entry name" value="ARM_At1g04390"/>
</dbReference>
<protein>
    <recommendedName>
        <fullName evidence="2">BTB domain-containing protein</fullName>
    </recommendedName>
</protein>
<keyword evidence="4" id="KW-1185">Reference proteome</keyword>
<organism evidence="3 4">
    <name type="scientific">Tagetes erecta</name>
    <name type="common">African marigold</name>
    <dbReference type="NCBI Taxonomy" id="13708"/>
    <lineage>
        <taxon>Eukaryota</taxon>
        <taxon>Viridiplantae</taxon>
        <taxon>Streptophyta</taxon>
        <taxon>Embryophyta</taxon>
        <taxon>Tracheophyta</taxon>
        <taxon>Spermatophyta</taxon>
        <taxon>Magnoliopsida</taxon>
        <taxon>eudicotyledons</taxon>
        <taxon>Gunneridae</taxon>
        <taxon>Pentapetalae</taxon>
        <taxon>asterids</taxon>
        <taxon>campanulids</taxon>
        <taxon>Asterales</taxon>
        <taxon>Asteraceae</taxon>
        <taxon>Asteroideae</taxon>
        <taxon>Heliantheae alliance</taxon>
        <taxon>Tageteae</taxon>
        <taxon>Tagetes</taxon>
    </lineage>
</organism>
<dbReference type="Pfam" id="PF00651">
    <property type="entry name" value="BTB"/>
    <property type="match status" value="2"/>
</dbReference>
<gene>
    <name evidence="3" type="ORF">QVD17_27098</name>
</gene>
<dbReference type="SUPFAM" id="SSF54695">
    <property type="entry name" value="POZ domain"/>
    <property type="match status" value="2"/>
</dbReference>
<dbReference type="PANTHER" id="PTHR35918:SF1">
    <property type="entry name" value="BTB DOMAIN-CONTAINING PROTEIN"/>
    <property type="match status" value="1"/>
</dbReference>
<evidence type="ECO:0000259" key="2">
    <source>
        <dbReference type="PROSITE" id="PS50097"/>
    </source>
</evidence>
<dbReference type="CDD" id="cd18186">
    <property type="entry name" value="BTB_POZ_ZBTB_KLHL-like"/>
    <property type="match status" value="1"/>
</dbReference>
<proteinExistence type="predicted"/>
<evidence type="ECO:0000313" key="4">
    <source>
        <dbReference type="Proteomes" id="UP001229421"/>
    </source>
</evidence>
<dbReference type="SMART" id="SM00225">
    <property type="entry name" value="BTB"/>
    <property type="match status" value="2"/>
</dbReference>
<dbReference type="AlphaFoldDB" id="A0AAD8NQY0"/>
<dbReference type="EMBL" id="JAUHHV010000007">
    <property type="protein sequence ID" value="KAK1417962.1"/>
    <property type="molecule type" value="Genomic_DNA"/>
</dbReference>
<dbReference type="InterPro" id="IPR011989">
    <property type="entry name" value="ARM-like"/>
</dbReference>
<dbReference type="PROSITE" id="PS50097">
    <property type="entry name" value="BTB"/>
    <property type="match status" value="2"/>
</dbReference>
<dbReference type="SUPFAM" id="SSF48371">
    <property type="entry name" value="ARM repeat"/>
    <property type="match status" value="1"/>
</dbReference>
<dbReference type="InterPro" id="IPR000210">
    <property type="entry name" value="BTB/POZ_dom"/>
</dbReference>
<dbReference type="PANTHER" id="PTHR35918">
    <property type="entry name" value="OS06G0674800 PROTEIN"/>
    <property type="match status" value="1"/>
</dbReference>
<accession>A0AAD8NQY0</accession>
<dbReference type="Gene3D" id="1.25.10.10">
    <property type="entry name" value="Leucine-rich Repeat Variant"/>
    <property type="match status" value="1"/>
</dbReference>
<dbReference type="Proteomes" id="UP001229421">
    <property type="component" value="Unassembled WGS sequence"/>
</dbReference>
<dbReference type="InterPro" id="IPR011333">
    <property type="entry name" value="SKP1/BTB/POZ_sf"/>
</dbReference>
<dbReference type="Pfam" id="PF26522">
    <property type="entry name" value="ARM_6"/>
    <property type="match status" value="1"/>
</dbReference>
<dbReference type="InterPro" id="IPR016024">
    <property type="entry name" value="ARM-type_fold"/>
</dbReference>
<comment type="pathway">
    <text evidence="1">Protein modification; protein ubiquitination.</text>
</comment>
<feature type="domain" description="BTB" evidence="2">
    <location>
        <begin position="848"/>
        <end position="929"/>
    </location>
</feature>
<name>A0AAD8NQY0_TARER</name>
<reference evidence="3" key="1">
    <citation type="journal article" date="2023" name="bioRxiv">
        <title>Improved chromosome-level genome assembly for marigold (Tagetes erecta).</title>
        <authorList>
            <person name="Jiang F."/>
            <person name="Yuan L."/>
            <person name="Wang S."/>
            <person name="Wang H."/>
            <person name="Xu D."/>
            <person name="Wang A."/>
            <person name="Fan W."/>
        </authorList>
    </citation>
    <scope>NUCLEOTIDE SEQUENCE</scope>
    <source>
        <strain evidence="3">WSJ</strain>
        <tissue evidence="3">Leaf</tissue>
    </source>
</reference>
<feature type="domain" description="BTB" evidence="2">
    <location>
        <begin position="732"/>
        <end position="798"/>
    </location>
</feature>
<sequence length="1040" mass="116397">MKVIAAAAANGSGRVHDDAPVKGKHLIVERVRLLLHIIKLTTTTTSVVTQFQQSEAEMRSSSTKQQLAENNRGLNGRFFTLHSRLYNALGLGFRNEEGGRRWSCTDVETQRHVVRSIDAFLDCISSDMSLHPLVKESVADIVPALGTTLLQKNDAVMKLASKVFVKMMTVIPSSVIESLVLDIVHPISSSLSSCHVQVVILCSSALNLILSHLSSKKDRDVWKVLEETATINHLIHHIQCGGSKPTEFFVEIIVLLSKILQRWPSSRFCVWNNNGLMEVLNSLSLEPMLSAKAAVLQLYSAIALCRNGAKKLLDSGNSPLRLMVESMDCLSPNYLQYSGFTLAECLAVSEEGRFKMIEWYGEPLVKSIISGLNNWSVPSGKFTKEQMLFIKVACCVCKIICWPGKHHNYFWKLGIESVLLKLLLDDFHMKQIPEHFSSLDEVEAFARDALSANFLPVIKPHVWDILGGLAAHCAEDFTAQMLKSELHLKILITCACLGFAASLRSTRQHCQNVENEPVSRAVLLMIYSPSKYISSLAKSVLSGILKPNAKEDIKYLLNTLNATSSGFNNTLSNNLQVTHLISVACYSGLPQYRRYVMKNEGITILLSLIQVLSRNNVHAQGMNASFHYCDHNMKMCCYEFDEQDWQGDETFLVFGLLGLAELVHHSGSVKDHDWLKLTEGQLISQVQEICINSRASGPKWYCAYLLSFFGFYGFPSKLGNRIGNALSGDEMTNMTLVLANQEHVNVHGVILWVRCSSLFPPESKTSRRNEIRLSAHVNHQALLKLLEYVYSGYLMAGEDLVKRLRTLAKHCSLQPLLQMLCRNRPKWRTPFPTFDLASALGLYGFCFSDIVLEAKGHTCGEWKCESCTLSQPHLHAHKAILCASSDHMRALLCSGMQESQSETIKIDLGWNALYRLVNWLYSGKLVPKPKSGCLWQNLDEEGKLEQVIPYVELYCLSDSWLLEELHKECSTVIVNCLDSVNMATKLIKIGADCCQWDLVELAAQFMAPSFHHLRNSGQLLELDEQLVDIVRAASVARLSQ</sequence>
<evidence type="ECO:0000313" key="3">
    <source>
        <dbReference type="EMBL" id="KAK1417962.1"/>
    </source>
</evidence>
<comment type="caution">
    <text evidence="3">The sequence shown here is derived from an EMBL/GenBank/DDBJ whole genome shotgun (WGS) entry which is preliminary data.</text>
</comment>
<dbReference type="InterPro" id="IPR044953">
    <property type="entry name" value="At1g04390-like"/>
</dbReference>